<dbReference type="GO" id="GO:0008270">
    <property type="term" value="F:zinc ion binding"/>
    <property type="evidence" value="ECO:0007669"/>
    <property type="project" value="UniProtKB-UniRule"/>
</dbReference>
<protein>
    <recommendedName>
        <fullName evidence="4">Protein SprT-like</fullName>
    </recommendedName>
</protein>
<feature type="binding site" evidence="4">
    <location>
        <position position="81"/>
    </location>
    <ligand>
        <name>Zn(2+)</name>
        <dbReference type="ChEBI" id="CHEBI:29105"/>
    </ligand>
</feature>
<dbReference type="GO" id="GO:0005737">
    <property type="term" value="C:cytoplasm"/>
    <property type="evidence" value="ECO:0007669"/>
    <property type="project" value="UniProtKB-SubCell"/>
</dbReference>
<proteinExistence type="inferred from homology"/>
<dbReference type="InterPro" id="IPR006640">
    <property type="entry name" value="SprT-like_domain"/>
</dbReference>
<keyword evidence="1 4" id="KW-0963">Cytoplasm</keyword>
<evidence type="ECO:0000313" key="7">
    <source>
        <dbReference type="Proteomes" id="UP000247150"/>
    </source>
</evidence>
<dbReference type="NCBIfam" id="NF003339">
    <property type="entry name" value="PRK04351.1"/>
    <property type="match status" value="1"/>
</dbReference>
<gene>
    <name evidence="6" type="ORF">DFO73_117105</name>
</gene>
<comment type="subcellular location">
    <subcellularLocation>
        <location evidence="4">Cytoplasm</location>
    </subcellularLocation>
</comment>
<dbReference type="Proteomes" id="UP000247150">
    <property type="component" value="Unassembled WGS sequence"/>
</dbReference>
<evidence type="ECO:0000256" key="3">
    <source>
        <dbReference type="ARBA" id="ARBA00022833"/>
    </source>
</evidence>
<name>A0A2V2ZKC0_9BACI</name>
<dbReference type="GO" id="GO:0006950">
    <property type="term" value="P:response to stress"/>
    <property type="evidence" value="ECO:0007669"/>
    <property type="project" value="UniProtKB-ARBA"/>
</dbReference>
<keyword evidence="3 4" id="KW-0862">Zinc</keyword>
<comment type="caution">
    <text evidence="6">The sequence shown here is derived from an EMBL/GenBank/DDBJ whole genome shotgun (WGS) entry which is preliminary data.</text>
</comment>
<feature type="binding site" evidence="4">
    <location>
        <position position="77"/>
    </location>
    <ligand>
        <name>Zn(2+)</name>
        <dbReference type="ChEBI" id="CHEBI:29105"/>
    </ligand>
</feature>
<organism evidence="6 7">
    <name type="scientific">Cytobacillus oceanisediminis</name>
    <dbReference type="NCBI Taxonomy" id="665099"/>
    <lineage>
        <taxon>Bacteria</taxon>
        <taxon>Bacillati</taxon>
        <taxon>Bacillota</taxon>
        <taxon>Bacilli</taxon>
        <taxon>Bacillales</taxon>
        <taxon>Bacillaceae</taxon>
        <taxon>Cytobacillus</taxon>
    </lineage>
</organism>
<dbReference type="Pfam" id="PF10263">
    <property type="entry name" value="SprT-like"/>
    <property type="match status" value="1"/>
</dbReference>
<feature type="domain" description="SprT-like" evidence="5">
    <location>
        <begin position="14"/>
        <end position="161"/>
    </location>
</feature>
<dbReference type="EMBL" id="QGTW01000017">
    <property type="protein sequence ID" value="PWW20102.1"/>
    <property type="molecule type" value="Genomic_DNA"/>
</dbReference>
<evidence type="ECO:0000256" key="1">
    <source>
        <dbReference type="ARBA" id="ARBA00022490"/>
    </source>
</evidence>
<evidence type="ECO:0000313" key="6">
    <source>
        <dbReference type="EMBL" id="PWW20102.1"/>
    </source>
</evidence>
<dbReference type="Pfam" id="PF17283">
    <property type="entry name" value="Zn_ribbon_SprT"/>
    <property type="match status" value="1"/>
</dbReference>
<sequence length="167" mass="19674">MFTIKGENIAMNDKDLQVLVEKISLGSFGKPFCHQAYFNARLRSTGGRYMLNSHHIEINKKYYEQLGMEELVGIIKHELCHYHLHLEGRGYKHRDQDFRQLMKKVGAPRFCSALPDGQKRRTPKKILLYICKECNQTYQRRRAVDTKRYVCGKCRGKLVFEKELTMD</sequence>
<evidence type="ECO:0000256" key="4">
    <source>
        <dbReference type="HAMAP-Rule" id="MF_00745"/>
    </source>
</evidence>
<comment type="similarity">
    <text evidence="4">Belongs to the SprT family.</text>
</comment>
<evidence type="ECO:0000259" key="5">
    <source>
        <dbReference type="SMART" id="SM00731"/>
    </source>
</evidence>
<comment type="cofactor">
    <cofactor evidence="4">
        <name>Zn(2+)</name>
        <dbReference type="ChEBI" id="CHEBI:29105"/>
    </cofactor>
    <text evidence="4">Binds 1 zinc ion.</text>
</comment>
<dbReference type="InterPro" id="IPR035240">
    <property type="entry name" value="SprT_Zn_ribbon"/>
</dbReference>
<feature type="active site" evidence="4">
    <location>
        <position position="78"/>
    </location>
</feature>
<dbReference type="AlphaFoldDB" id="A0A2V2ZKC0"/>
<dbReference type="InterPro" id="IPR023524">
    <property type="entry name" value="Uncharacterised_SprT-like"/>
</dbReference>
<reference evidence="6 7" key="1">
    <citation type="submission" date="2018-05" db="EMBL/GenBank/DDBJ databases">
        <title>Freshwater and sediment microbial communities from various areas in North America, analyzing microbe dynamics in response to fracking.</title>
        <authorList>
            <person name="Lamendella R."/>
        </authorList>
    </citation>
    <scope>NUCLEOTIDE SEQUENCE [LARGE SCALE GENOMIC DNA]</scope>
    <source>
        <strain evidence="6 7">15_TX</strain>
    </source>
</reference>
<keyword evidence="2 4" id="KW-0479">Metal-binding</keyword>
<dbReference type="HAMAP" id="MF_00745">
    <property type="entry name" value="SprT_like"/>
    <property type="match status" value="1"/>
</dbReference>
<dbReference type="SMART" id="SM00731">
    <property type="entry name" value="SprT"/>
    <property type="match status" value="1"/>
</dbReference>
<evidence type="ECO:0000256" key="2">
    <source>
        <dbReference type="ARBA" id="ARBA00022723"/>
    </source>
</evidence>
<accession>A0A2V2ZKC0</accession>